<evidence type="ECO:0000313" key="2">
    <source>
        <dbReference type="EMBL" id="AHE57014.1"/>
    </source>
</evidence>
<dbReference type="SUPFAM" id="SSF81606">
    <property type="entry name" value="PP2C-like"/>
    <property type="match status" value="1"/>
</dbReference>
<organism evidence="2 3">
    <name type="scientific">Sphingomonas sanxanigenens DSM 19645 = NX02</name>
    <dbReference type="NCBI Taxonomy" id="1123269"/>
    <lineage>
        <taxon>Bacteria</taxon>
        <taxon>Pseudomonadati</taxon>
        <taxon>Pseudomonadota</taxon>
        <taxon>Alphaproteobacteria</taxon>
        <taxon>Sphingomonadales</taxon>
        <taxon>Sphingomonadaceae</taxon>
        <taxon>Sphingomonas</taxon>
    </lineage>
</organism>
<reference evidence="2 3" key="1">
    <citation type="submission" date="2013-07" db="EMBL/GenBank/DDBJ databases">
        <title>Completed genome of Sphingomonas sanxanigenens NX02.</title>
        <authorList>
            <person name="Ma T."/>
            <person name="Huang H."/>
            <person name="Wu M."/>
            <person name="Li X."/>
            <person name="Li G."/>
        </authorList>
    </citation>
    <scope>NUCLEOTIDE SEQUENCE [LARGE SCALE GENOMIC DNA]</scope>
    <source>
        <strain evidence="2 3">NX02</strain>
    </source>
</reference>
<dbReference type="PANTHER" id="PTHR13832">
    <property type="entry name" value="PROTEIN PHOSPHATASE 2C"/>
    <property type="match status" value="1"/>
</dbReference>
<name>W0AGK1_9SPHN</name>
<gene>
    <name evidence="2" type="ORF">NX02_27140</name>
</gene>
<dbReference type="PROSITE" id="PS51746">
    <property type="entry name" value="PPM_2"/>
    <property type="match status" value="1"/>
</dbReference>
<sequence length="254" mass="26908">MSDAFELVASATTHPGRVRRNNEDAYCARPDIGLWAVADGMGGHEGGEFASSAIVEALDGIGVAAPFEAACRAVAEGIQAANARIHDGAAEGKAQMGSTVVALLARDGHFAVLWAGDSRAYLLRDGVLRRLTRDHTQVQALIERGILSEADAAGHPMSHVLARAVGIEPHVEIDVIVDMMRPDDVFLLCSDGLHGTMEENEIHDFLTASADRTVVDEMVARTLELGAPDNVTVVTVVARARVSPAMANPIETVE</sequence>
<proteinExistence type="predicted"/>
<dbReference type="AlphaFoldDB" id="W0AGK1"/>
<dbReference type="HOGENOM" id="CLU_034545_0_3_5"/>
<accession>W0AGK1</accession>
<dbReference type="PANTHER" id="PTHR13832:SF827">
    <property type="entry name" value="PROTEIN PHOSPHATASE 1L"/>
    <property type="match status" value="1"/>
</dbReference>
<evidence type="ECO:0000313" key="3">
    <source>
        <dbReference type="Proteomes" id="UP000018851"/>
    </source>
</evidence>
<dbReference type="STRING" id="1123269.NX02_27140"/>
<dbReference type="eggNOG" id="COG0631">
    <property type="taxonomic scope" value="Bacteria"/>
</dbReference>
<dbReference type="Gene3D" id="3.60.40.10">
    <property type="entry name" value="PPM-type phosphatase domain"/>
    <property type="match status" value="1"/>
</dbReference>
<dbReference type="EMBL" id="CP006644">
    <property type="protein sequence ID" value="AHE57014.1"/>
    <property type="molecule type" value="Genomic_DNA"/>
</dbReference>
<dbReference type="CDD" id="cd00143">
    <property type="entry name" value="PP2Cc"/>
    <property type="match status" value="1"/>
</dbReference>
<dbReference type="PATRIC" id="fig|1123269.5.peg.5325"/>
<dbReference type="InterPro" id="IPR015655">
    <property type="entry name" value="PP2C"/>
</dbReference>
<dbReference type="SMART" id="SM00332">
    <property type="entry name" value="PP2Cc"/>
    <property type="match status" value="1"/>
</dbReference>
<dbReference type="InterPro" id="IPR001932">
    <property type="entry name" value="PPM-type_phosphatase-like_dom"/>
</dbReference>
<feature type="domain" description="PPM-type phosphatase" evidence="1">
    <location>
        <begin position="7"/>
        <end position="238"/>
    </location>
</feature>
<dbReference type="GO" id="GO:0004722">
    <property type="term" value="F:protein serine/threonine phosphatase activity"/>
    <property type="evidence" value="ECO:0007669"/>
    <property type="project" value="InterPro"/>
</dbReference>
<evidence type="ECO:0000259" key="1">
    <source>
        <dbReference type="PROSITE" id="PS51746"/>
    </source>
</evidence>
<dbReference type="InterPro" id="IPR036457">
    <property type="entry name" value="PPM-type-like_dom_sf"/>
</dbReference>
<protein>
    <recommendedName>
        <fullName evidence="1">PPM-type phosphatase domain-containing protein</fullName>
    </recommendedName>
</protein>
<keyword evidence="3" id="KW-1185">Reference proteome</keyword>
<dbReference type="RefSeq" id="WP_025295112.1">
    <property type="nucleotide sequence ID" value="NZ_CP006644.1"/>
</dbReference>
<dbReference type="KEGG" id="ssan:NX02_27140"/>
<dbReference type="Proteomes" id="UP000018851">
    <property type="component" value="Chromosome"/>
</dbReference>
<dbReference type="Pfam" id="PF13672">
    <property type="entry name" value="PP2C_2"/>
    <property type="match status" value="1"/>
</dbReference>
<dbReference type="SMART" id="SM00331">
    <property type="entry name" value="PP2C_SIG"/>
    <property type="match status" value="1"/>
</dbReference>
<dbReference type="OrthoDB" id="9801841at2"/>